<dbReference type="GO" id="GO:0001018">
    <property type="term" value="F:mitochondrial promoter sequence-specific DNA binding"/>
    <property type="evidence" value="ECO:0007669"/>
    <property type="project" value="TreeGrafter"/>
</dbReference>
<evidence type="ECO:0000256" key="3">
    <source>
        <dbReference type="ARBA" id="ARBA00022478"/>
    </source>
</evidence>
<dbReference type="GO" id="GO:0034245">
    <property type="term" value="C:mitochondrial DNA-directed RNA polymerase complex"/>
    <property type="evidence" value="ECO:0007669"/>
    <property type="project" value="TreeGrafter"/>
</dbReference>
<dbReference type="InterPro" id="IPR043502">
    <property type="entry name" value="DNA/RNA_pol_sf"/>
</dbReference>
<name>A0AAN7TW27_9MYCE</name>
<evidence type="ECO:0000256" key="6">
    <source>
        <dbReference type="ARBA" id="ARBA00022946"/>
    </source>
</evidence>
<evidence type="ECO:0000256" key="11">
    <source>
        <dbReference type="SAM" id="Coils"/>
    </source>
</evidence>
<evidence type="ECO:0000256" key="1">
    <source>
        <dbReference type="ARBA" id="ARBA00004173"/>
    </source>
</evidence>
<accession>A0AAN7TW27</accession>
<dbReference type="Pfam" id="PF14700">
    <property type="entry name" value="RPOL_N"/>
    <property type="match status" value="1"/>
</dbReference>
<comment type="subcellular location">
    <subcellularLocation>
        <location evidence="1">Mitochondrion</location>
    </subcellularLocation>
</comment>
<dbReference type="Pfam" id="PF00940">
    <property type="entry name" value="RNA_pol"/>
    <property type="match status" value="1"/>
</dbReference>
<evidence type="ECO:0000256" key="5">
    <source>
        <dbReference type="ARBA" id="ARBA00022695"/>
    </source>
</evidence>
<keyword evidence="3 10" id="KW-0240">DNA-directed RNA polymerase</keyword>
<reference evidence="13 14" key="1">
    <citation type="submission" date="2023-11" db="EMBL/GenBank/DDBJ databases">
        <title>Dfirmibasis_genome.</title>
        <authorList>
            <person name="Edelbroek B."/>
            <person name="Kjellin J."/>
            <person name="Jerlstrom-Hultqvist J."/>
            <person name="Soderbom F."/>
        </authorList>
    </citation>
    <scope>NUCLEOTIDE SEQUENCE [LARGE SCALE GENOMIC DNA]</scope>
    <source>
        <strain evidence="13 14">TNS-C-14</strain>
    </source>
</reference>
<dbReference type="InterPro" id="IPR002092">
    <property type="entry name" value="DNA-dir_Rpol_phage-type"/>
</dbReference>
<keyword evidence="7" id="KW-0496">Mitochondrion</keyword>
<keyword evidence="6" id="KW-0809">Transit peptide</keyword>
<dbReference type="Proteomes" id="UP001344447">
    <property type="component" value="Unassembled WGS sequence"/>
</dbReference>
<dbReference type="Gene3D" id="1.10.150.20">
    <property type="entry name" value="5' to 3' exonuclease, C-terminal subdomain"/>
    <property type="match status" value="1"/>
</dbReference>
<comment type="catalytic activity">
    <reaction evidence="9 10">
        <text>RNA(n) + a ribonucleoside 5'-triphosphate = RNA(n+1) + diphosphate</text>
        <dbReference type="Rhea" id="RHEA:21248"/>
        <dbReference type="Rhea" id="RHEA-COMP:14527"/>
        <dbReference type="Rhea" id="RHEA-COMP:17342"/>
        <dbReference type="ChEBI" id="CHEBI:33019"/>
        <dbReference type="ChEBI" id="CHEBI:61557"/>
        <dbReference type="ChEBI" id="CHEBI:140395"/>
        <dbReference type="EC" id="2.7.7.6"/>
    </reaction>
</comment>
<dbReference type="InterPro" id="IPR029262">
    <property type="entry name" value="RPOL_N"/>
</dbReference>
<dbReference type="Gene3D" id="1.10.287.260">
    <property type="match status" value="1"/>
</dbReference>
<dbReference type="PANTHER" id="PTHR10102">
    <property type="entry name" value="DNA-DIRECTED RNA POLYMERASE, MITOCHONDRIAL"/>
    <property type="match status" value="1"/>
</dbReference>
<evidence type="ECO:0000259" key="12">
    <source>
        <dbReference type="SMART" id="SM01311"/>
    </source>
</evidence>
<organism evidence="13 14">
    <name type="scientific">Dictyostelium firmibasis</name>
    <dbReference type="NCBI Taxonomy" id="79012"/>
    <lineage>
        <taxon>Eukaryota</taxon>
        <taxon>Amoebozoa</taxon>
        <taxon>Evosea</taxon>
        <taxon>Eumycetozoa</taxon>
        <taxon>Dictyostelia</taxon>
        <taxon>Dictyosteliales</taxon>
        <taxon>Dictyosteliaceae</taxon>
        <taxon>Dictyostelium</taxon>
    </lineage>
</organism>
<dbReference type="InterPro" id="IPR046950">
    <property type="entry name" value="DNA-dir_Rpol_C_phage-type"/>
</dbReference>
<keyword evidence="8 10" id="KW-0804">Transcription</keyword>
<evidence type="ECO:0000313" key="14">
    <source>
        <dbReference type="Proteomes" id="UP001344447"/>
    </source>
</evidence>
<dbReference type="PANTHER" id="PTHR10102:SF0">
    <property type="entry name" value="DNA-DIRECTED RNA POLYMERASE, MITOCHONDRIAL"/>
    <property type="match status" value="1"/>
</dbReference>
<dbReference type="InterPro" id="IPR037159">
    <property type="entry name" value="RNA_POL_N_sf"/>
</dbReference>
<dbReference type="GO" id="GO:0003899">
    <property type="term" value="F:DNA-directed RNA polymerase activity"/>
    <property type="evidence" value="ECO:0007669"/>
    <property type="project" value="UniProtKB-EC"/>
</dbReference>
<sequence length="974" mass="111956">MIRISDGFKSISKFKLQSFNSFKYSNNGLNSFYNKINNSISSGSNNNNNNNNIKINEYSTIKNNESMSSARFKETFIPEFFNTLQLDETTKTNINKSNLKENREKYLQYMDELAETKEKLRKLEETFIEDIAKLKKARIVAEQYLKDGETLMDQDVNWESDMKAINEKEKNLRKLETLLEFEAIEDAVLRYRELMEDSTGKSFMSNFKSVREVMMQWNEGLMEKVEAALNKENQKQPWVIITKKASIQKSVLKALNILVGKCVLNNNIDVSIESVREYIGISVYAEYKASVIKKEEPSIHKKLSKLIPASALQKFYHISNDNIDVVTLPPDPVEVKSIGQFFVDQLFLHCKIQENLGEDGSRYVPAFSIESRYTAGMRTTKVVPHVNIFKLINDGHSVRETGGARLYPMVIKPLPWLSPVEGPYLHYKVPIMRTNGSSMQLRSLADADLSLVYRSLNVLGETPWKINRDIYEVIMSAWESGGNIGDIPKRTDNEYPEVPEDVVFNFEARREYYKKEQKIKALNYNLHSLRCDTLYKLDVAKKFLDHTLYFPHNIDFRGRSYPIPPHLNHLGSDFCRSLLKFEKSLPLGEKGFYWLKIHVANLFGVDKIPLEDRVIFTEKNMENIFDSVDNPLGGNRWWLKADYPWQTLGACMEITKAIRSGDPSSFESNLPVHQDGTCNGLQHYAALGGDVWGAEKVNLLPSDRPQDVYSGVAQLVSKLVDKDAEDGNEIAKFFVGKVDRKLVKQTVMTSVYGVTYIGAREQIENAILEKFKDCDEINDDRFLFKASSYIARHTFSSLNDMFVGARSIMKWMSECSSLIAKSGECVSWVTPLGLPVVQPYRKGGRYSIRTLECEFIVVHDDELLPVDTNRQRSAFPPNFIHSLDSTHMFLTALSCDDKGITYSSVHDSYWTHACTVDNMNEILRNEFVELHKQPILERLLEWFQTKYPNLNFPPIPKKGQLDISRVKESKYFFH</sequence>
<protein>
    <recommendedName>
        <fullName evidence="10">DNA-directed RNA polymerase</fullName>
        <ecNumber evidence="10">2.7.7.6</ecNumber>
    </recommendedName>
</protein>
<evidence type="ECO:0000256" key="4">
    <source>
        <dbReference type="ARBA" id="ARBA00022679"/>
    </source>
</evidence>
<dbReference type="AlphaFoldDB" id="A0AAN7TW27"/>
<keyword evidence="14" id="KW-1185">Reference proteome</keyword>
<feature type="domain" description="DNA-directed RNA polymerase N-terminal" evidence="12">
    <location>
        <begin position="174"/>
        <end position="461"/>
    </location>
</feature>
<feature type="coiled-coil region" evidence="11">
    <location>
        <begin position="96"/>
        <end position="126"/>
    </location>
</feature>
<evidence type="ECO:0000313" key="13">
    <source>
        <dbReference type="EMBL" id="KAK5576563.1"/>
    </source>
</evidence>
<dbReference type="PROSITE" id="PS00489">
    <property type="entry name" value="RNA_POL_PHAGE_2"/>
    <property type="match status" value="1"/>
</dbReference>
<keyword evidence="5 10" id="KW-0548">Nucleotidyltransferase</keyword>
<dbReference type="EC" id="2.7.7.6" evidence="10"/>
<dbReference type="FunFam" id="1.10.287.280:FF:000001">
    <property type="entry name" value="DNA-directed RNA polymerase"/>
    <property type="match status" value="1"/>
</dbReference>
<comment type="function">
    <text evidence="10">DNA-dependent RNA polymerase catalyzes the transcription of DNA into RNA using the four ribonucleoside triphosphates as substrates.</text>
</comment>
<dbReference type="SMART" id="SM01311">
    <property type="entry name" value="RPOL_N"/>
    <property type="match status" value="1"/>
</dbReference>
<evidence type="ECO:0000256" key="9">
    <source>
        <dbReference type="ARBA" id="ARBA00048552"/>
    </source>
</evidence>
<comment type="caution">
    <text evidence="13">The sequence shown here is derived from an EMBL/GenBank/DDBJ whole genome shotgun (WGS) entry which is preliminary data.</text>
</comment>
<dbReference type="SUPFAM" id="SSF56672">
    <property type="entry name" value="DNA/RNA polymerases"/>
    <property type="match status" value="1"/>
</dbReference>
<dbReference type="FunFam" id="1.10.150.20:FF:000041">
    <property type="entry name" value="DNA-directed RNA polymerase"/>
    <property type="match status" value="1"/>
</dbReference>
<dbReference type="EMBL" id="JAVFKY010000005">
    <property type="protein sequence ID" value="KAK5576563.1"/>
    <property type="molecule type" value="Genomic_DNA"/>
</dbReference>
<keyword evidence="4 10" id="KW-0808">Transferase</keyword>
<dbReference type="PROSITE" id="PS00900">
    <property type="entry name" value="RNA_POL_PHAGE_1"/>
    <property type="match status" value="1"/>
</dbReference>
<dbReference type="InterPro" id="IPR024075">
    <property type="entry name" value="DNA-dir_RNA_pol_helix_hairp_sf"/>
</dbReference>
<comment type="similarity">
    <text evidence="2 10">Belongs to the phage and mitochondrial RNA polymerase family.</text>
</comment>
<keyword evidence="11" id="KW-0175">Coiled coil</keyword>
<evidence type="ECO:0000256" key="7">
    <source>
        <dbReference type="ARBA" id="ARBA00023128"/>
    </source>
</evidence>
<evidence type="ECO:0000256" key="2">
    <source>
        <dbReference type="ARBA" id="ARBA00009493"/>
    </source>
</evidence>
<evidence type="ECO:0000256" key="8">
    <source>
        <dbReference type="ARBA" id="ARBA00023163"/>
    </source>
</evidence>
<gene>
    <name evidence="13" type="ORF">RB653_007707</name>
</gene>
<dbReference type="Gene3D" id="1.10.287.280">
    <property type="match status" value="1"/>
</dbReference>
<dbReference type="GO" id="GO:0006390">
    <property type="term" value="P:mitochondrial transcription"/>
    <property type="evidence" value="ECO:0007669"/>
    <property type="project" value="TreeGrafter"/>
</dbReference>
<dbReference type="Gene3D" id="1.10.1320.10">
    <property type="entry name" value="DNA-directed RNA polymerase, N-terminal domain"/>
    <property type="match status" value="1"/>
</dbReference>
<dbReference type="FunFam" id="1.10.287.260:FF:000001">
    <property type="entry name" value="DNA-directed RNA polymerase"/>
    <property type="match status" value="1"/>
</dbReference>
<proteinExistence type="inferred from homology"/>
<evidence type="ECO:0000256" key="10">
    <source>
        <dbReference type="RuleBase" id="RU003805"/>
    </source>
</evidence>